<sequence length="169" mass="18482">MEPQKVGFLAGVSVFDFLGVVATGLARLNAWSEIDFDERPVPVSYAKHKVETSMSEHVMNLENSNESTTTQITDKRMPLRTDTQRPRLVGPPIRRPRPKPKGSSSSAGGTYKSGPTGTGNCPPGNEATRDDSGRLIMCNGFEPNCPPRSYCYITTGGFASEEYNCCKSW</sequence>
<gene>
    <name evidence="2" type="ORF">HCOI_01609900</name>
</gene>
<feature type="compositionally biased region" description="Low complexity" evidence="1">
    <location>
        <begin position="101"/>
        <end position="125"/>
    </location>
</feature>
<reference evidence="2" key="1">
    <citation type="submission" date="2013-03" db="EMBL/GenBank/DDBJ databases">
        <authorList>
            <person name="Aslett M."/>
        </authorList>
    </citation>
    <scope>NUCLEOTIDE SEQUENCE [LARGE SCALE GENOMIC DNA]</scope>
    <source>
        <strain evidence="2">ISE/inbred ISE</strain>
    </source>
</reference>
<evidence type="ECO:0000313" key="2">
    <source>
        <dbReference type="EMBL" id="CDL95798.1"/>
    </source>
</evidence>
<proteinExistence type="predicted"/>
<feature type="region of interest" description="Disordered" evidence="1">
    <location>
        <begin position="60"/>
        <end position="128"/>
    </location>
</feature>
<protein>
    <submittedName>
        <fullName evidence="2">C. briggsae CBR-LGX-1 protein</fullName>
    </submittedName>
</protein>
<accession>W6NET1</accession>
<name>W6NET1_HAECO</name>
<reference evidence="2" key="2">
    <citation type="submission" date="2013-05" db="EMBL/GenBank/DDBJ databases">
        <title>The genome and transcriptome of Haemonchus contortus: a key model parasite for drug and vaccine discovery.</title>
        <authorList>
            <person name="Laing R."/>
            <person name="Kikuchi T."/>
            <person name="Martinelli A."/>
            <person name="Tsai I.J."/>
            <person name="Beech R.N."/>
            <person name="Redman E."/>
            <person name="Holroyd N."/>
            <person name="Bartley D.J."/>
            <person name="Beasley H."/>
            <person name="Britton C."/>
            <person name="Curran D."/>
            <person name="Devaney E."/>
            <person name="Gilabert A."/>
            <person name="Jackson F."/>
            <person name="Hunt M."/>
            <person name="Johnston S."/>
            <person name="Kryukov I."/>
            <person name="Li K."/>
            <person name="Morrison A.A."/>
            <person name="Reid A.J."/>
            <person name="Sargison N."/>
            <person name="Saunders G."/>
            <person name="Wasmuth J.D."/>
            <person name="Wolstenholme A."/>
            <person name="Berriman M."/>
            <person name="Gilleard J.S."/>
            <person name="Cotton J.A."/>
        </authorList>
    </citation>
    <scope>NUCLEOTIDE SEQUENCE [LARGE SCALE GENOMIC DNA]</scope>
    <source>
        <strain evidence="2">ISE/inbred ISE</strain>
    </source>
</reference>
<dbReference type="EMBL" id="CAVP010059420">
    <property type="protein sequence ID" value="CDL95798.1"/>
    <property type="molecule type" value="Genomic_DNA"/>
</dbReference>
<dbReference type="AlphaFoldDB" id="W6NET1"/>
<comment type="caution">
    <text evidence="2">The sequence shown here is derived from an EMBL/GenBank/DDBJ whole genome shotgun (WGS) entry which is preliminary data.</text>
</comment>
<evidence type="ECO:0000256" key="1">
    <source>
        <dbReference type="SAM" id="MobiDB-lite"/>
    </source>
</evidence>
<feature type="compositionally biased region" description="Polar residues" evidence="1">
    <location>
        <begin position="61"/>
        <end position="72"/>
    </location>
</feature>
<organism evidence="2">
    <name type="scientific">Haemonchus contortus</name>
    <name type="common">Barber pole worm</name>
    <dbReference type="NCBI Taxonomy" id="6289"/>
    <lineage>
        <taxon>Eukaryota</taxon>
        <taxon>Metazoa</taxon>
        <taxon>Ecdysozoa</taxon>
        <taxon>Nematoda</taxon>
        <taxon>Chromadorea</taxon>
        <taxon>Rhabditida</taxon>
        <taxon>Rhabditina</taxon>
        <taxon>Rhabditomorpha</taxon>
        <taxon>Strongyloidea</taxon>
        <taxon>Trichostrongylidae</taxon>
        <taxon>Haemonchus</taxon>
    </lineage>
</organism>
<feature type="compositionally biased region" description="Basic and acidic residues" evidence="1">
    <location>
        <begin position="73"/>
        <end position="85"/>
    </location>
</feature>